<feature type="compositionally biased region" description="Polar residues" evidence="15">
    <location>
        <begin position="3840"/>
        <end position="3853"/>
    </location>
</feature>
<dbReference type="PANTHER" id="PTHR24025">
    <property type="entry name" value="DESMOGLEIN FAMILY MEMBER"/>
    <property type="match status" value="1"/>
</dbReference>
<keyword evidence="10 16" id="KW-1133">Transmembrane helix</keyword>
<feature type="domain" description="Cadherin" evidence="18">
    <location>
        <begin position="245"/>
        <end position="352"/>
    </location>
</feature>
<feature type="domain" description="Cadherin" evidence="18">
    <location>
        <begin position="1113"/>
        <end position="1216"/>
    </location>
</feature>
<feature type="domain" description="Cadherin" evidence="18">
    <location>
        <begin position="2843"/>
        <end position="2945"/>
    </location>
</feature>
<feature type="domain" description="Cadherin" evidence="18">
    <location>
        <begin position="2279"/>
        <end position="2391"/>
    </location>
</feature>
<keyword evidence="7" id="KW-0677">Repeat</keyword>
<evidence type="ECO:0000256" key="11">
    <source>
        <dbReference type="ARBA" id="ARBA00023136"/>
    </source>
</evidence>
<keyword evidence="4 16" id="KW-0812">Transmembrane</keyword>
<evidence type="ECO:0000259" key="18">
    <source>
        <dbReference type="PROSITE" id="PS50268"/>
    </source>
</evidence>
<dbReference type="SMART" id="SM00112">
    <property type="entry name" value="CA"/>
    <property type="match status" value="30"/>
</dbReference>
<feature type="domain" description="F5/8 type C" evidence="17">
    <location>
        <begin position="2613"/>
        <end position="2667"/>
    </location>
</feature>
<feature type="domain" description="Cadherin" evidence="18">
    <location>
        <begin position="1008"/>
        <end position="1112"/>
    </location>
</feature>
<proteinExistence type="predicted"/>
<dbReference type="GO" id="GO:0005886">
    <property type="term" value="C:plasma membrane"/>
    <property type="evidence" value="ECO:0007669"/>
    <property type="project" value="UniProtKB-SubCell"/>
</dbReference>
<dbReference type="SUPFAM" id="SSF49785">
    <property type="entry name" value="Galactose-binding domain-like"/>
    <property type="match status" value="1"/>
</dbReference>
<dbReference type="GO" id="GO:0005509">
    <property type="term" value="F:calcium ion binding"/>
    <property type="evidence" value="ECO:0007669"/>
    <property type="project" value="UniProtKB-UniRule"/>
</dbReference>
<dbReference type="PROSITE" id="PS01286">
    <property type="entry name" value="FA58C_2"/>
    <property type="match status" value="1"/>
</dbReference>
<dbReference type="FunFam" id="2.60.40.60:FF:000020">
    <property type="entry name" value="Dachsous cadherin-related 1b"/>
    <property type="match status" value="14"/>
</dbReference>
<feature type="domain" description="Cadherin" evidence="18">
    <location>
        <begin position="1752"/>
        <end position="1856"/>
    </location>
</feature>
<dbReference type="Gene3D" id="2.60.120.260">
    <property type="entry name" value="Galactose-binding domain-like"/>
    <property type="match status" value="2"/>
</dbReference>
<evidence type="ECO:0000256" key="13">
    <source>
        <dbReference type="ARBA" id="ARBA00023180"/>
    </source>
</evidence>
<dbReference type="PROSITE" id="PS50022">
    <property type="entry name" value="FA58C_3"/>
    <property type="match status" value="1"/>
</dbReference>
<dbReference type="FunFam" id="2.60.40.60:FF:000013">
    <property type="entry name" value="Cadherin EGF LAG seven-pass G-type receptor"/>
    <property type="match status" value="1"/>
</dbReference>
<dbReference type="InterPro" id="IPR000421">
    <property type="entry name" value="FA58C"/>
</dbReference>
<evidence type="ECO:0000256" key="6">
    <source>
        <dbReference type="ARBA" id="ARBA00022729"/>
    </source>
</evidence>
<feature type="domain" description="Cadherin" evidence="18">
    <location>
        <begin position="1637"/>
        <end position="1751"/>
    </location>
</feature>
<dbReference type="Gene3D" id="2.60.120.200">
    <property type="match status" value="1"/>
</dbReference>
<dbReference type="Proteomes" id="UP001163046">
    <property type="component" value="Unassembled WGS sequence"/>
</dbReference>
<feature type="domain" description="Cadherin" evidence="18">
    <location>
        <begin position="2494"/>
        <end position="2561"/>
    </location>
</feature>
<feature type="domain" description="Cadherin" evidence="18">
    <location>
        <begin position="1857"/>
        <end position="1964"/>
    </location>
</feature>
<dbReference type="SUPFAM" id="SSF49313">
    <property type="entry name" value="Cadherin-like"/>
    <property type="match status" value="30"/>
</dbReference>
<dbReference type="PROSITE" id="PS50268">
    <property type="entry name" value="CADHERIN_2"/>
    <property type="match status" value="32"/>
</dbReference>
<dbReference type="CDD" id="cd11304">
    <property type="entry name" value="Cadherin_repeat"/>
    <property type="match status" value="30"/>
</dbReference>
<dbReference type="OrthoDB" id="6252479at2759"/>
<dbReference type="GO" id="GO:0007156">
    <property type="term" value="P:homophilic cell adhesion via plasma membrane adhesion molecules"/>
    <property type="evidence" value="ECO:0007669"/>
    <property type="project" value="InterPro"/>
</dbReference>
<keyword evidence="3" id="KW-0245">EGF-like domain</keyword>
<reference evidence="19" key="1">
    <citation type="submission" date="2023-01" db="EMBL/GenBank/DDBJ databases">
        <title>Genome assembly of the deep-sea coral Lophelia pertusa.</title>
        <authorList>
            <person name="Herrera S."/>
            <person name="Cordes E."/>
        </authorList>
    </citation>
    <scope>NUCLEOTIDE SEQUENCE</scope>
    <source>
        <strain evidence="19">USNM1676648</strain>
        <tissue evidence="19">Polyp</tissue>
    </source>
</reference>
<evidence type="ECO:0000256" key="9">
    <source>
        <dbReference type="ARBA" id="ARBA00022889"/>
    </source>
</evidence>
<dbReference type="SUPFAM" id="SSF49899">
    <property type="entry name" value="Concanavalin A-like lectins/glucanases"/>
    <property type="match status" value="1"/>
</dbReference>
<feature type="domain" description="Cadherin" evidence="18">
    <location>
        <begin position="1217"/>
        <end position="1320"/>
    </location>
</feature>
<feature type="domain" description="Cadherin" evidence="18">
    <location>
        <begin position="353"/>
        <end position="460"/>
    </location>
</feature>
<evidence type="ECO:0000256" key="5">
    <source>
        <dbReference type="ARBA" id="ARBA00022723"/>
    </source>
</evidence>
<dbReference type="PRINTS" id="PR00205">
    <property type="entry name" value="CADHERIN"/>
</dbReference>
<feature type="domain" description="Cadherin" evidence="18">
    <location>
        <begin position="2737"/>
        <end position="2842"/>
    </location>
</feature>
<dbReference type="FunFam" id="2.60.40.60:FF:000033">
    <property type="entry name" value="FAT atypical cadherin 1"/>
    <property type="match status" value="2"/>
</dbReference>
<keyword evidence="2" id="KW-1003">Cell membrane</keyword>
<name>A0A9W9ZGV9_9CNID</name>
<keyword evidence="9" id="KW-0130">Cell adhesion</keyword>
<dbReference type="FunFam" id="2.60.40.60:FF:000015">
    <property type="entry name" value="FAT atypical cadherin 1"/>
    <property type="match status" value="2"/>
</dbReference>
<dbReference type="InterPro" id="IPR002126">
    <property type="entry name" value="Cadherin-like_dom"/>
</dbReference>
<feature type="domain" description="Cadherin" evidence="18">
    <location>
        <begin position="1321"/>
        <end position="1425"/>
    </location>
</feature>
<keyword evidence="6" id="KW-0732">Signal</keyword>
<feature type="domain" description="Cadherin" evidence="18">
    <location>
        <begin position="3051"/>
        <end position="3154"/>
    </location>
</feature>
<keyword evidence="5" id="KW-0479">Metal-binding</keyword>
<dbReference type="PANTHER" id="PTHR24025:SF23">
    <property type="entry name" value="NEURAL-CADHERIN"/>
    <property type="match status" value="1"/>
</dbReference>
<gene>
    <name evidence="19" type="primary">FAT4_1</name>
    <name evidence="19" type="ORF">OS493_004698</name>
</gene>
<dbReference type="PROSITE" id="PS00232">
    <property type="entry name" value="CADHERIN_1"/>
    <property type="match status" value="19"/>
</dbReference>
<dbReference type="FunFam" id="2.60.40.60:FF:000080">
    <property type="entry name" value="FAT atypical cadherin 1"/>
    <property type="match status" value="1"/>
</dbReference>
<dbReference type="InterPro" id="IPR050971">
    <property type="entry name" value="Cadherin-domain_protein"/>
</dbReference>
<comment type="caution">
    <text evidence="19">The sequence shown here is derived from an EMBL/GenBank/DDBJ whole genome shotgun (WGS) entry which is preliminary data.</text>
</comment>
<evidence type="ECO:0000313" key="20">
    <source>
        <dbReference type="Proteomes" id="UP001163046"/>
    </source>
</evidence>
<organism evidence="19 20">
    <name type="scientific">Desmophyllum pertusum</name>
    <dbReference type="NCBI Taxonomy" id="174260"/>
    <lineage>
        <taxon>Eukaryota</taxon>
        <taxon>Metazoa</taxon>
        <taxon>Cnidaria</taxon>
        <taxon>Anthozoa</taxon>
        <taxon>Hexacorallia</taxon>
        <taxon>Scleractinia</taxon>
        <taxon>Caryophylliina</taxon>
        <taxon>Caryophylliidae</taxon>
        <taxon>Desmophyllum</taxon>
    </lineage>
</organism>
<sequence>MEGDRKITETERTASLLVHITDVNDNSPVFTEPEGYYFAVDEGKAGLTVGMVTAIDIDEGANAEVIYSLKPVQDYMKFTIDESSGEIKTVAALDRETADQHNIRVLARDKGLSNHEAEVRVMINVSDVNDHSPAFSQRHYVVGVKEQMPAHVILNMTATDGDIGINAAFLYFIRSGDTDNSFIIDPVSGVLSTTGPLDREAHDSYILLVRVSDLHGNHSYGLVFDDSTVVEVLVENINDHRPLFASALYHVEIYENITTGSAILQLSAQDRDLDAITGLRYSIVSGNSLGRFFIDAFSGVIYTKRPIDRDPPSNETSFLLTVMAKDEGKMPLNSTTRVSITVSDVNDSPPEFESAVYTVTIPEDAPMGTVVLRPVSNDRDSSSNEELSFAITSGNDQVPPQFTVDSSTGVINSYQEFDYDKSPRKYTVILTATDKGHPPLTGNTTVIVELQNINDNTPWFTRPTFFFTAREGSYVGNSKVVGQVIAIDKDQDDKNSVYGQIKYEFVNQTSLYRDHQWPLDRENNGKVLDIRGDVEGVLKNGAQIVSDPDLDDVVSLEASEAWILMGDFKDNCISNPTLCSEGLAVAFWLKFLSGRYIISSGGKSGFATGFALYRESAAGDFKLILETSTNEWSLKLNDIPKEWFYLTFTWSVEAGLRYFQDGQLIASTQAPEVITRGSDIFTELTVGKPNNVESFEFYGNLSISDLLIWRKRLTDKEVLHSYRISRHITGKEMPRSPQYRDKFAISTDGVISAIGVLDRETKANYSFEVRAIDLDPDHPRQNSTVVEIEVLDSNDNPPTFDKASYTADLPEHSDVGFVALQVKADDGDKGLNSLVTYSIISGNLQNAFTIDERTGEIKVARDLDREIIHQFVLAVQAKDGGSPSLQSTVQVTINIVDLNDNSPIITPSSYVAAVRENLPSGQSVLRLLVEDADHGSNGQVTFTVNSDRFAVNSSTGVLYTTQPLDREEQAQYQLTVQATDGGGDAAKSTSVSIKVVVEDENDNSPQFSESVYQVAISENATVTSSIIRVLANDPDHGGNADIVFTLMGGDGVFAINKTSGVITIVTKVDRETKPNGYSLTVTARDHGYPVPQSSTALVNITVSDVNDNAPRFDKFTYLAEVREDSDINAVVTVVHAVDDDEGLAGEIIYSITAGNVGGVFMINSSGNILVAKKLDRETKNAYELTITAQDRAGDPKSASVEVDINIADANDNPPFFRALPQTILISESALPGMSVYTLIADDPDVGSNKVLTYVGHSPEGKFAIDAQTGVITTVGKLDFEEQQNYTLYVVAMDQGVPPLNSSTLHVNIGLVDENDNNPKFEQVMYSVEVWENETIGGHVVQVKATERDSAIGSRIGYNISAGDPRGQLKIFYYSGQIVVQKPLDREIIPNYTLRITATDNGNPPRYGETSVTILLKDVNDRTPVFQFQDYQSEVSEDSPVGSTVTTVQATDKDSADNTVLTYSILSGDRDDNLNINTVKSDSKYLGVVTVAKLLDRETKDLYKLVILVSDGLHNSSVLLEIRLTDVNDRNPEFNSSFQYSANVSEKSPSGLFVLRVSATDEDLGHNARMSYTLEGSDGKFTVDASTGEIRTGPSSLDREEKSVYLLTAVATDTGNKQGRKEVTVHVTDINDNAPEFTPPTMTVTLTEGNSTAGIHVIQVNATDKDDGGNRLITYSISGGNLGDAFQIDGDTGVITTSKDLDREAPGLAVDADGRGVYTLMVEATDHGSPTQQTTATVHVLIVDINDNTPYFPPNGYSVKISEGAKANSDVIAAVAIDPDAGSNSKLVYELISGNTGGDFLLDPNTAMIKTRKNLERQQTFSYTLTIGVSDQGKPARIAMTQVYIEVGDINDNDPVFDPVNYTVSVYENSPVGTPLVNVTATDADTGQNARITYSVTGGDPYSVFTVDTQDTYGTVQIKSHVDREQKNNYTLTVTAADGGVPLSRKVFAKVFVTVLDRNDNTPKFSQALYTGDIMENSRAGTTVDMHQEIKATDLDIGLHGYINYHLNGSERQQFAIDPLTGVISTRKFPLPTLDHERIGNYSFYVVAVDEQGSGHASFAPVKIQVIDANDNVPRFEPSTKNVTISEDSSVGFSVTRVHAVDPDYQLNGKVSYSLFSGADGKFEIGRNDGVIRVIGVLDREMKAHYALNISALDGSYYPLEGFGTVFITLSDVNDNVPRFEKLVYTVTISEESPVGSFLVNLTVKDPDYGINSDITYSMDDPKFTIDPKTGSVTTKGELDRETQDTYSFIVRVQDGGGLESTVAVNVVISDTNDNTPYFLSARYKTDVIDKTPVGTIVLTIVAEDKDIHDNSRITYSIADAKDDLFSIDPDDGFIKVHKSINRIDLLQRGVINVNGSFIFKVVARDHGIIPRSSNITVDMNIVDAGDDSPVFNRSSYKVNVTENKPPGTSILQVMVTKQRPGAILTYTIVSSQKEFQIAESTGEISTLIVLDRELRDNYVFTVQATDNGQTPLSGYTSVTVHVTDDNDNAPRFQFLSPYKMTVMEDAPLGTRVGRVQAFDSDVGKNAVFEYAITHANIGPGQSIISIHTDCETPLGLENGNIRASDTRATSTHTVSNEDYSPTLGRLNNKVFNQFGISYKGAWCAGVNNKQHLDGNSFEFHRLVFVGNSDGDSIKTNRILPPFHARYVRVHPQSWNDRICMRLELYGCESTGKDEVTLPFIINPDTGYVSTSYSLDREQQHKYILIVEAKDKGSPPMNSNTTLEVLVIDTNDNPPVFTQPVYTAPVPENAFGGYQVIRVTALDADEGSNAAVTYNIVDGADGKFIIEGSSGIVRPSGRLDYESMADKFYILNISATDNGDPQFTSYAVLNITVTDFNDNQPKFSQTSYNLGVSEDAAVDTYFDQITATDADTEQNAKLTYSLKNDEGTFFIAPETGKLKILRELDRETKDHYRITVTATDNGAHRLSTQVKVFIQVFDVNDNSPVFTRGLYARKLAENVAIDTVVQVVQANDADVGKNGNVRYTITVGNEAGLFSIHELTGAISVAKPLDREVKDILKISLLAEDDGDPKRSDQSEVEFVLTDVNDNSPVIRPQKSTASVFENVNMGSFVYDVNATDDDIMLNGNVEYAIMHGEEGKFVINATSGIITTAGALDRETKDSYTLIVMARDQGTVPYMDFGTVDVKILDMNDNTPLFTTTFGPFLAIENEPENTTIGKVSADDKDIGNNAEITYSIIGGDTDSCFSIDGTTGIIVTSKPLDRERTRYYDLSVSATNVASSPSLSSSTTVRVTVLDTNDEAPRFSVPSYNETISEGDKAGTSIVTVSAQDKDLGTNGRVLYRILHEEINANVFSINQDSGIMSLKNNIDEEEYRRFMVIVEAKDLGSPQPLSSVVPVYVIVEDVNDNQPIFDKSFYSSSVSEAAPVGRSVVKVRATDQDTGPNAEITYRITSGDDQGDFRIDSTGTVYVNRGLDRERIATYYLVVGAYNFKIKAFNETSRPRQRNLNGEGYLYDSSTVTITILDINDNKPTFIRPLFTGGITEGADLNTYIMKIRATDRDAGNFSAVQYRISSGNDGGFFKIDESTGFITTATNFKGKKGERFVIKVSAYDNHGIAPTNEAQGEATAQIFVLVDEQRITLKAEVDPSLIERNKEEFISVLNNITEAEVNIEAIFKVFTENSDGKQISNSEVLFHAVNVKSQTIMTGAEVLRTIEKYADELETLYARWKIRAPISTTTEPPKGDSGLGNAELALIILGSVVGLLLLLGLCFAIKTRCRVKKRDMYSSPRARRKFGDINRHGSWSYYDDVIGTTEGKGVSSVRMSNPRSSYGSDPGMYSSEYALTKKGHSMDDRIWDDGDYYLSQDSKLDSYLDDDGESEHGAGTSDISQESSAHSSRMTADGMVVTKV</sequence>
<evidence type="ECO:0000313" key="19">
    <source>
        <dbReference type="EMBL" id="KAJ7381100.1"/>
    </source>
</evidence>
<evidence type="ECO:0000256" key="2">
    <source>
        <dbReference type="ARBA" id="ARBA00022475"/>
    </source>
</evidence>
<feature type="domain" description="Cadherin" evidence="18">
    <location>
        <begin position="4"/>
        <end position="30"/>
    </location>
</feature>
<feature type="domain" description="Cadherin" evidence="18">
    <location>
        <begin position="32"/>
        <end position="135"/>
    </location>
</feature>
<feature type="domain" description="Cadherin" evidence="18">
    <location>
        <begin position="906"/>
        <end position="1007"/>
    </location>
</feature>
<evidence type="ECO:0000256" key="16">
    <source>
        <dbReference type="SAM" id="Phobius"/>
    </source>
</evidence>
<comment type="subcellular location">
    <subcellularLocation>
        <location evidence="1">Cell membrane</location>
        <topology evidence="1">Single-pass type I membrane protein</topology>
    </subcellularLocation>
</comment>
<evidence type="ECO:0000259" key="17">
    <source>
        <dbReference type="PROSITE" id="PS50022"/>
    </source>
</evidence>
<feature type="domain" description="Cadherin" evidence="18">
    <location>
        <begin position="136"/>
        <end position="244"/>
    </location>
</feature>
<feature type="domain" description="Cadherin" evidence="18">
    <location>
        <begin position="2946"/>
        <end position="3050"/>
    </location>
</feature>
<dbReference type="FunFam" id="2.60.40.60:FF:000039">
    <property type="entry name" value="FAT atypical cadherin 3"/>
    <property type="match status" value="1"/>
</dbReference>
<dbReference type="Pfam" id="PF00028">
    <property type="entry name" value="Cadherin"/>
    <property type="match status" value="29"/>
</dbReference>
<feature type="domain" description="Cadherin" evidence="18">
    <location>
        <begin position="714"/>
        <end position="800"/>
    </location>
</feature>
<feature type="domain" description="Cadherin" evidence="18">
    <location>
        <begin position="3261"/>
        <end position="3367"/>
    </location>
</feature>
<evidence type="ECO:0000256" key="7">
    <source>
        <dbReference type="ARBA" id="ARBA00022737"/>
    </source>
</evidence>
<evidence type="ECO:0000256" key="1">
    <source>
        <dbReference type="ARBA" id="ARBA00004251"/>
    </source>
</evidence>
<dbReference type="InterPro" id="IPR008979">
    <property type="entry name" value="Galactose-bd-like_sf"/>
</dbReference>
<evidence type="ECO:0000256" key="14">
    <source>
        <dbReference type="PROSITE-ProRule" id="PRU00043"/>
    </source>
</evidence>
<dbReference type="EMBL" id="MU826351">
    <property type="protein sequence ID" value="KAJ7381100.1"/>
    <property type="molecule type" value="Genomic_DNA"/>
</dbReference>
<keyword evidence="8 14" id="KW-0106">Calcium</keyword>
<feature type="domain" description="Cadherin" evidence="18">
    <location>
        <begin position="2679"/>
        <end position="2736"/>
    </location>
</feature>
<feature type="domain" description="Cadherin" evidence="18">
    <location>
        <begin position="3368"/>
        <end position="3488"/>
    </location>
</feature>
<keyword evidence="13" id="KW-0325">Glycoprotein</keyword>
<dbReference type="InterPro" id="IPR020894">
    <property type="entry name" value="Cadherin_CS"/>
</dbReference>
<feature type="domain" description="Cadherin" evidence="18">
    <location>
        <begin position="801"/>
        <end position="905"/>
    </location>
</feature>
<dbReference type="FunFam" id="2.60.40.60:FF:000024">
    <property type="entry name" value="FAT atypical cadherin 3"/>
    <property type="match status" value="2"/>
</dbReference>
<feature type="domain" description="Cadherin" evidence="18">
    <location>
        <begin position="1535"/>
        <end position="1636"/>
    </location>
</feature>
<keyword evidence="20" id="KW-1185">Reference proteome</keyword>
<feature type="domain" description="Cadherin" evidence="18">
    <location>
        <begin position="1965"/>
        <end position="2075"/>
    </location>
</feature>
<evidence type="ECO:0000256" key="15">
    <source>
        <dbReference type="SAM" id="MobiDB-lite"/>
    </source>
</evidence>
<dbReference type="Gene3D" id="2.60.40.60">
    <property type="entry name" value="Cadherins"/>
    <property type="match status" value="31"/>
</dbReference>
<evidence type="ECO:0000256" key="12">
    <source>
        <dbReference type="ARBA" id="ARBA00023157"/>
    </source>
</evidence>
<evidence type="ECO:0000256" key="3">
    <source>
        <dbReference type="ARBA" id="ARBA00022536"/>
    </source>
</evidence>
<feature type="domain" description="Cadherin" evidence="18">
    <location>
        <begin position="3489"/>
        <end position="3604"/>
    </location>
</feature>
<dbReference type="InterPro" id="IPR013320">
    <property type="entry name" value="ConA-like_dom_sf"/>
</dbReference>
<keyword evidence="12" id="KW-1015">Disulfide bond</keyword>
<dbReference type="FunFam" id="2.60.40.60:FF:000123">
    <property type="entry name" value="Protocadherin beta 4"/>
    <property type="match status" value="1"/>
</dbReference>
<accession>A0A9W9ZGV9</accession>
<feature type="domain" description="Cadherin" evidence="18">
    <location>
        <begin position="2076"/>
        <end position="2179"/>
    </location>
</feature>
<feature type="transmembrane region" description="Helical" evidence="16">
    <location>
        <begin position="3707"/>
        <end position="3728"/>
    </location>
</feature>
<feature type="domain" description="Cadherin" evidence="18">
    <location>
        <begin position="2180"/>
        <end position="2278"/>
    </location>
</feature>
<feature type="domain" description="Cadherin" evidence="18">
    <location>
        <begin position="3165"/>
        <end position="3260"/>
    </location>
</feature>
<dbReference type="InterPro" id="IPR015919">
    <property type="entry name" value="Cadherin-like_sf"/>
</dbReference>
<feature type="domain" description="Cadherin" evidence="18">
    <location>
        <begin position="1426"/>
        <end position="1533"/>
    </location>
</feature>
<feature type="region of interest" description="Disordered" evidence="15">
    <location>
        <begin position="3826"/>
        <end position="3863"/>
    </location>
</feature>
<evidence type="ECO:0000256" key="4">
    <source>
        <dbReference type="ARBA" id="ARBA00022692"/>
    </source>
</evidence>
<dbReference type="SMART" id="SM00231">
    <property type="entry name" value="FA58C"/>
    <property type="match status" value="1"/>
</dbReference>
<dbReference type="GO" id="GO:0005911">
    <property type="term" value="C:cell-cell junction"/>
    <property type="evidence" value="ECO:0007669"/>
    <property type="project" value="TreeGrafter"/>
</dbReference>
<keyword evidence="11 16" id="KW-0472">Membrane</keyword>
<evidence type="ECO:0000256" key="10">
    <source>
        <dbReference type="ARBA" id="ARBA00022989"/>
    </source>
</evidence>
<feature type="domain" description="Cadherin" evidence="18">
    <location>
        <begin position="2392"/>
        <end position="2492"/>
    </location>
</feature>
<evidence type="ECO:0000256" key="8">
    <source>
        <dbReference type="ARBA" id="ARBA00022837"/>
    </source>
</evidence>
<protein>
    <submittedName>
        <fullName evidence="19">Protocadherin Fat 4</fullName>
    </submittedName>
</protein>